<feature type="region of interest" description="Disordered" evidence="1">
    <location>
        <begin position="506"/>
        <end position="567"/>
    </location>
</feature>
<dbReference type="InterPro" id="IPR031813">
    <property type="entry name" value="DUF4745"/>
</dbReference>
<gene>
    <name evidence="3" type="ORF">L9F63_007556</name>
</gene>
<sequence length="567" mass="60594">MANMKQNLACSRSKPPPARSSSYGISRTRPQVNVDHSPSAILHTMQAQEGHKVLGDKAGSSASGTVTVSPKEVSECLSGWVTYLQMLTGLCGAGSRLSHCLGTLVQDTSSPCHAVATQCQATWEELVKAATNASTAVKSQVIPSLQEVNTASGDTEQDSHKIHEQNQQVICGSLMTFINLHYQFCVACCDFLGAMANSNCCQMNEATPSRHNSDCIVGIIQQCFAQLYSPAPPPPPPGSHRTVRSPLHFPLCSLQGPQRRWSEAAAGEVSGESNEGTMRRWSMPWEGSRLAEHHSAWHGRLNPPSKLAVPSTSSQDRSRSTTPDSVWHSSLASQEELQEVIQLLSCRPGVSHSTQLYHPSQHLPGVTLTSCPYDGPSPESSGWNEGIQSDERGGSCGPSRRGSSSPQPLVAQQHTHRASWHAPDTHTHMWGEHDVHPGGERSERSSFDLYPPTLDAGALASRKSSSSTDSSSSHSLHSRSTTGSEGGAEVRAHLYSMWSGSDLTFMKLPESSEPPDTNQTADVPTAVSAAAAAAATSVSTTSSSTSSGDGPQRFPQMDTSHTYYSSS</sequence>
<feature type="compositionally biased region" description="Low complexity" evidence="1">
    <location>
        <begin position="310"/>
        <end position="325"/>
    </location>
</feature>
<feature type="compositionally biased region" description="Polar residues" evidence="1">
    <location>
        <begin position="378"/>
        <end position="387"/>
    </location>
</feature>
<dbReference type="GO" id="GO:0016601">
    <property type="term" value="P:Rac protein signal transduction"/>
    <property type="evidence" value="ECO:0007669"/>
    <property type="project" value="TreeGrafter"/>
</dbReference>
<reference evidence="3" key="2">
    <citation type="submission" date="2023-05" db="EMBL/GenBank/DDBJ databases">
        <authorList>
            <person name="Fouks B."/>
        </authorList>
    </citation>
    <scope>NUCLEOTIDE SEQUENCE</scope>
    <source>
        <strain evidence="3">Stay&amp;Tobe</strain>
        <tissue evidence="3">Testes</tissue>
    </source>
</reference>
<feature type="region of interest" description="Disordered" evidence="1">
    <location>
        <begin position="297"/>
        <end position="329"/>
    </location>
</feature>
<feature type="region of interest" description="Disordered" evidence="1">
    <location>
        <begin position="368"/>
        <end position="488"/>
    </location>
</feature>
<evidence type="ECO:0000313" key="3">
    <source>
        <dbReference type="EMBL" id="KAJ9575622.1"/>
    </source>
</evidence>
<feature type="region of interest" description="Disordered" evidence="1">
    <location>
        <begin position="1"/>
        <end position="32"/>
    </location>
</feature>
<evidence type="ECO:0000259" key="2">
    <source>
        <dbReference type="Pfam" id="PF15923"/>
    </source>
</evidence>
<dbReference type="GO" id="GO:1905762">
    <property type="term" value="F:CCR4-NOT complex binding"/>
    <property type="evidence" value="ECO:0007669"/>
    <property type="project" value="TreeGrafter"/>
</dbReference>
<keyword evidence="4" id="KW-1185">Reference proteome</keyword>
<feature type="compositionally biased region" description="Low complexity" evidence="1">
    <location>
        <begin position="525"/>
        <end position="547"/>
    </location>
</feature>
<accession>A0AAD8E3V2</accession>
<organism evidence="3 4">
    <name type="scientific">Diploptera punctata</name>
    <name type="common">Pacific beetle cockroach</name>
    <dbReference type="NCBI Taxonomy" id="6984"/>
    <lineage>
        <taxon>Eukaryota</taxon>
        <taxon>Metazoa</taxon>
        <taxon>Ecdysozoa</taxon>
        <taxon>Arthropoda</taxon>
        <taxon>Hexapoda</taxon>
        <taxon>Insecta</taxon>
        <taxon>Pterygota</taxon>
        <taxon>Neoptera</taxon>
        <taxon>Polyneoptera</taxon>
        <taxon>Dictyoptera</taxon>
        <taxon>Blattodea</taxon>
        <taxon>Blaberoidea</taxon>
        <taxon>Blaberidae</taxon>
        <taxon>Diplopterinae</taxon>
        <taxon>Diploptera</taxon>
    </lineage>
</organism>
<dbReference type="AlphaFoldDB" id="A0AAD8E3V2"/>
<dbReference type="EMBL" id="JASPKZ010009828">
    <property type="protein sequence ID" value="KAJ9575622.1"/>
    <property type="molecule type" value="Genomic_DNA"/>
</dbReference>
<dbReference type="Pfam" id="PF15923">
    <property type="entry name" value="DUF4745"/>
    <property type="match status" value="1"/>
</dbReference>
<feature type="compositionally biased region" description="Polar residues" evidence="1">
    <location>
        <begin position="557"/>
        <end position="567"/>
    </location>
</feature>
<reference evidence="3" key="1">
    <citation type="journal article" date="2023" name="IScience">
        <title>Live-bearing cockroach genome reveals convergent evolutionary mechanisms linked to viviparity in insects and beyond.</title>
        <authorList>
            <person name="Fouks B."/>
            <person name="Harrison M.C."/>
            <person name="Mikhailova A.A."/>
            <person name="Marchal E."/>
            <person name="English S."/>
            <person name="Carruthers M."/>
            <person name="Jennings E.C."/>
            <person name="Chiamaka E.L."/>
            <person name="Frigard R.A."/>
            <person name="Pippel M."/>
            <person name="Attardo G.M."/>
            <person name="Benoit J.B."/>
            <person name="Bornberg-Bauer E."/>
            <person name="Tobe S.S."/>
        </authorList>
    </citation>
    <scope>NUCLEOTIDE SEQUENCE</scope>
    <source>
        <strain evidence="3">Stay&amp;Tobe</strain>
    </source>
</reference>
<protein>
    <recommendedName>
        <fullName evidence="2">DUF4745 domain-containing protein</fullName>
    </recommendedName>
</protein>
<proteinExistence type="predicted"/>
<feature type="compositionally biased region" description="Low complexity" evidence="1">
    <location>
        <begin position="457"/>
        <end position="483"/>
    </location>
</feature>
<feature type="compositionally biased region" description="Polar residues" evidence="1">
    <location>
        <begin position="23"/>
        <end position="32"/>
    </location>
</feature>
<dbReference type="InterPro" id="IPR043385">
    <property type="entry name" value="GARRE1"/>
</dbReference>
<comment type="caution">
    <text evidence="3">The sequence shown here is derived from an EMBL/GenBank/DDBJ whole genome shotgun (WGS) entry which is preliminary data.</text>
</comment>
<evidence type="ECO:0000313" key="4">
    <source>
        <dbReference type="Proteomes" id="UP001233999"/>
    </source>
</evidence>
<feature type="domain" description="DUF4745" evidence="2">
    <location>
        <begin position="60"/>
        <end position="190"/>
    </location>
</feature>
<feature type="compositionally biased region" description="Polar residues" evidence="1">
    <location>
        <begin position="1"/>
        <end position="10"/>
    </location>
</feature>
<dbReference type="PANTHER" id="PTHR15703:SF3">
    <property type="entry name" value="GRANULE ASSOCIATED RAC AND RHOG EFFECTOR PROTEIN 1"/>
    <property type="match status" value="1"/>
</dbReference>
<feature type="compositionally biased region" description="Low complexity" evidence="1">
    <location>
        <begin position="397"/>
        <end position="408"/>
    </location>
</feature>
<dbReference type="Proteomes" id="UP001233999">
    <property type="component" value="Unassembled WGS sequence"/>
</dbReference>
<name>A0AAD8E3V2_DIPPU</name>
<evidence type="ECO:0000256" key="1">
    <source>
        <dbReference type="SAM" id="MobiDB-lite"/>
    </source>
</evidence>
<dbReference type="PANTHER" id="PTHR15703">
    <property type="entry name" value="RIKEN CDNA 4931406P16 GENE"/>
    <property type="match status" value="1"/>
</dbReference>
<feature type="compositionally biased region" description="Basic and acidic residues" evidence="1">
    <location>
        <begin position="423"/>
        <end position="446"/>
    </location>
</feature>